<comment type="caution">
    <text evidence="2">The sequence shown here is derived from an EMBL/GenBank/DDBJ whole genome shotgun (WGS) entry which is preliminary data.</text>
</comment>
<protein>
    <submittedName>
        <fullName evidence="2">Uncharacterized protein</fullName>
    </submittedName>
</protein>
<name>A0A4Y2N7J5_ARAVE</name>
<accession>A0A4Y2N7J5</accession>
<dbReference type="Proteomes" id="UP000499080">
    <property type="component" value="Unassembled WGS sequence"/>
</dbReference>
<proteinExistence type="predicted"/>
<feature type="region of interest" description="Disordered" evidence="1">
    <location>
        <begin position="17"/>
        <end position="58"/>
    </location>
</feature>
<sequence>MNLSNIVFGDNFTEENVDNYIDKTDNEQSSTSEHKEYEDDFMLSNQLNEEDEDPKSFKRPLEISDTLKGDENVFEALPSHFKRPRVENDKPKFLVEESVCSF</sequence>
<dbReference type="EMBL" id="BGPR01008693">
    <property type="protein sequence ID" value="GBN35408.1"/>
    <property type="molecule type" value="Genomic_DNA"/>
</dbReference>
<feature type="compositionally biased region" description="Basic and acidic residues" evidence="1">
    <location>
        <begin position="20"/>
        <end position="37"/>
    </location>
</feature>
<reference evidence="2 3" key="1">
    <citation type="journal article" date="2019" name="Sci. Rep.">
        <title>Orb-weaving spider Araneus ventricosus genome elucidates the spidroin gene catalogue.</title>
        <authorList>
            <person name="Kono N."/>
            <person name="Nakamura H."/>
            <person name="Ohtoshi R."/>
            <person name="Moran D.A.P."/>
            <person name="Shinohara A."/>
            <person name="Yoshida Y."/>
            <person name="Fujiwara M."/>
            <person name="Mori M."/>
            <person name="Tomita M."/>
            <person name="Arakawa K."/>
        </authorList>
    </citation>
    <scope>NUCLEOTIDE SEQUENCE [LARGE SCALE GENOMIC DNA]</scope>
</reference>
<organism evidence="2 3">
    <name type="scientific">Araneus ventricosus</name>
    <name type="common">Orbweaver spider</name>
    <name type="synonym">Epeira ventricosa</name>
    <dbReference type="NCBI Taxonomy" id="182803"/>
    <lineage>
        <taxon>Eukaryota</taxon>
        <taxon>Metazoa</taxon>
        <taxon>Ecdysozoa</taxon>
        <taxon>Arthropoda</taxon>
        <taxon>Chelicerata</taxon>
        <taxon>Arachnida</taxon>
        <taxon>Araneae</taxon>
        <taxon>Araneomorphae</taxon>
        <taxon>Entelegynae</taxon>
        <taxon>Araneoidea</taxon>
        <taxon>Araneidae</taxon>
        <taxon>Araneus</taxon>
    </lineage>
</organism>
<dbReference type="AlphaFoldDB" id="A0A4Y2N7J5"/>
<keyword evidence="3" id="KW-1185">Reference proteome</keyword>
<evidence type="ECO:0000313" key="3">
    <source>
        <dbReference type="Proteomes" id="UP000499080"/>
    </source>
</evidence>
<evidence type="ECO:0000313" key="2">
    <source>
        <dbReference type="EMBL" id="GBN35408.1"/>
    </source>
</evidence>
<gene>
    <name evidence="2" type="ORF">AVEN_73735_1</name>
</gene>
<evidence type="ECO:0000256" key="1">
    <source>
        <dbReference type="SAM" id="MobiDB-lite"/>
    </source>
</evidence>